<dbReference type="AlphaFoldDB" id="A0AAD6TPP1"/>
<feature type="domain" description="F-box" evidence="1">
    <location>
        <begin position="74"/>
        <end position="123"/>
    </location>
</feature>
<dbReference type="EMBL" id="JARJCN010000090">
    <property type="protein sequence ID" value="KAJ7075717.1"/>
    <property type="molecule type" value="Genomic_DNA"/>
</dbReference>
<proteinExistence type="predicted"/>
<comment type="caution">
    <text evidence="2">The sequence shown here is derived from an EMBL/GenBank/DDBJ whole genome shotgun (WGS) entry which is preliminary data.</text>
</comment>
<dbReference type="SUPFAM" id="SSF81383">
    <property type="entry name" value="F-box domain"/>
    <property type="match status" value="1"/>
</dbReference>
<organism evidence="2 3">
    <name type="scientific">Mycena belliarum</name>
    <dbReference type="NCBI Taxonomy" id="1033014"/>
    <lineage>
        <taxon>Eukaryota</taxon>
        <taxon>Fungi</taxon>
        <taxon>Dikarya</taxon>
        <taxon>Basidiomycota</taxon>
        <taxon>Agaricomycotina</taxon>
        <taxon>Agaricomycetes</taxon>
        <taxon>Agaricomycetidae</taxon>
        <taxon>Agaricales</taxon>
        <taxon>Marasmiineae</taxon>
        <taxon>Mycenaceae</taxon>
        <taxon>Mycena</taxon>
    </lineage>
</organism>
<name>A0AAD6TPP1_9AGAR</name>
<dbReference type="InterPro" id="IPR001810">
    <property type="entry name" value="F-box_dom"/>
</dbReference>
<dbReference type="Proteomes" id="UP001222325">
    <property type="component" value="Unassembled WGS sequence"/>
</dbReference>
<accession>A0AAD6TPP1</accession>
<gene>
    <name evidence="2" type="ORF">B0H15DRAFT_916620</name>
</gene>
<protein>
    <recommendedName>
        <fullName evidence="1">F-box domain-containing protein</fullName>
    </recommendedName>
</protein>
<evidence type="ECO:0000259" key="1">
    <source>
        <dbReference type="PROSITE" id="PS50181"/>
    </source>
</evidence>
<evidence type="ECO:0000313" key="2">
    <source>
        <dbReference type="EMBL" id="KAJ7075717.1"/>
    </source>
</evidence>
<sequence>MTVTSIDVPHRRAEDCLFDDAHDLPFAVDDPSGEVGERRPPMRDPAPAINYAAVECWKALRMAPKPVHPARDNLRLFPQMPIDILLEVLGHLHPMQLMQVSRANKAFRGLLHGPVSPALWRAAFVRHPPIPMCPPDLPPRRWAALLFGPRQCEGCGELNTFPDYRIYRQLCTQCMNLKLSTGVPNYAPSHEVHALVVKTFRTDGSRGDTESEVGRLWPAEGTAVAATYEALLRADDVRALDAFIEARKRIVQAVNDLADEIEQWLCSIMDAAYPLWEATQRRVIKSARRRLIQEGHDERDVKFAQGFWQVSSLDHIARLTSKRWHKARPHVLPLVDDARTQRLVRERAELVTARSAAALTAVSHVLRTAPPATWAYTPPAYTLETFAPLRALLEDPSSTPLLDTDARLADALVGLPAFVEAWRAEKRALLAALLPGAADPPDVRTLELATSVFTCLGSWIGGTAVTAGRTLIGWDGAGAHMRCRSLQRFWEGRVHYAPEGAAAARALVLLMGRDPATATAAEMDLLCGGGTGAGGEGEGEGAAEKGKEKRFLCAVCPVERHKRIRGRRAMRWRECVLHTIERTRMRDGDEAHGAPAWVLLTDAGADDVRRRERPDPVALDSAWVCALCTAHYESRVTLPTAIQHVHERHSIATPLEGVHYLYIMGAERTPRVPALLSLEGDVAEYRCNRCPQRKLWSLRTVRSHVLDKWASILHPCAEFFATDMWVGCRHGVATPGESDWTLVERIARSTLDLAAPDG</sequence>
<keyword evidence="3" id="KW-1185">Reference proteome</keyword>
<dbReference type="InterPro" id="IPR036047">
    <property type="entry name" value="F-box-like_dom_sf"/>
</dbReference>
<reference evidence="2" key="1">
    <citation type="submission" date="2023-03" db="EMBL/GenBank/DDBJ databases">
        <title>Massive genome expansion in bonnet fungi (Mycena s.s.) driven by repeated elements and novel gene families across ecological guilds.</title>
        <authorList>
            <consortium name="Lawrence Berkeley National Laboratory"/>
            <person name="Harder C.B."/>
            <person name="Miyauchi S."/>
            <person name="Viragh M."/>
            <person name="Kuo A."/>
            <person name="Thoen E."/>
            <person name="Andreopoulos B."/>
            <person name="Lu D."/>
            <person name="Skrede I."/>
            <person name="Drula E."/>
            <person name="Henrissat B."/>
            <person name="Morin E."/>
            <person name="Kohler A."/>
            <person name="Barry K."/>
            <person name="LaButti K."/>
            <person name="Morin E."/>
            <person name="Salamov A."/>
            <person name="Lipzen A."/>
            <person name="Mereny Z."/>
            <person name="Hegedus B."/>
            <person name="Baldrian P."/>
            <person name="Stursova M."/>
            <person name="Weitz H."/>
            <person name="Taylor A."/>
            <person name="Grigoriev I.V."/>
            <person name="Nagy L.G."/>
            <person name="Martin F."/>
            <person name="Kauserud H."/>
        </authorList>
    </citation>
    <scope>NUCLEOTIDE SEQUENCE</scope>
    <source>
        <strain evidence="2">CBHHK173m</strain>
    </source>
</reference>
<dbReference type="PROSITE" id="PS50181">
    <property type="entry name" value="FBOX"/>
    <property type="match status" value="1"/>
</dbReference>
<evidence type="ECO:0000313" key="3">
    <source>
        <dbReference type="Proteomes" id="UP001222325"/>
    </source>
</evidence>
<dbReference type="Pfam" id="PF00646">
    <property type="entry name" value="F-box"/>
    <property type="match status" value="1"/>
</dbReference>